<protein>
    <submittedName>
        <fullName evidence="1">Uncharacterized protein</fullName>
    </submittedName>
</protein>
<reference evidence="2" key="1">
    <citation type="submission" date="2024-04" db="EMBL/GenBank/DDBJ databases">
        <authorList>
            <person name="Shaw F."/>
            <person name="Minotto A."/>
        </authorList>
    </citation>
    <scope>NUCLEOTIDE SEQUENCE [LARGE SCALE GENOMIC DNA]</scope>
</reference>
<dbReference type="EMBL" id="OZ037946">
    <property type="protein sequence ID" value="CAL1704991.1"/>
    <property type="molecule type" value="Genomic_DNA"/>
</dbReference>
<evidence type="ECO:0000313" key="1">
    <source>
        <dbReference type="EMBL" id="CAL1704991.1"/>
    </source>
</evidence>
<sequence>MLASSWWMVMVKYLSYCAQVTNLVVNAGLHISLSSGWRKSLPQNLYSGCLFEAYAQFSLCDYEKSRMPLMVVRSLALEESPQADPVSEGHYSFRSYVLQHSTATFSVVIDQCLQVRYGSSQGIADQPNRCIMKRHVSILQLVILSERWTLNVEGLNPKACSSPGSKSCKLSETHALRCREVI</sequence>
<dbReference type="Proteomes" id="UP001497453">
    <property type="component" value="Chromosome 3"/>
</dbReference>
<accession>A0ABP1DAW7</accession>
<gene>
    <name evidence="1" type="ORF">GFSPODELE1_LOCUS5226</name>
</gene>
<keyword evidence="2" id="KW-1185">Reference proteome</keyword>
<evidence type="ECO:0000313" key="2">
    <source>
        <dbReference type="Proteomes" id="UP001497453"/>
    </source>
</evidence>
<organism evidence="1 2">
    <name type="scientific">Somion occarium</name>
    <dbReference type="NCBI Taxonomy" id="3059160"/>
    <lineage>
        <taxon>Eukaryota</taxon>
        <taxon>Fungi</taxon>
        <taxon>Dikarya</taxon>
        <taxon>Basidiomycota</taxon>
        <taxon>Agaricomycotina</taxon>
        <taxon>Agaricomycetes</taxon>
        <taxon>Polyporales</taxon>
        <taxon>Cerrenaceae</taxon>
        <taxon>Somion</taxon>
    </lineage>
</organism>
<proteinExistence type="predicted"/>
<name>A0ABP1DAW7_9APHY</name>